<dbReference type="InParanoid" id="A0A2P5E696"/>
<dbReference type="SUPFAM" id="SSF81383">
    <property type="entry name" value="F-box domain"/>
    <property type="match status" value="1"/>
</dbReference>
<dbReference type="InterPro" id="IPR053197">
    <property type="entry name" value="F-box_SCFL_complex_component"/>
</dbReference>
<dbReference type="Pfam" id="PF24758">
    <property type="entry name" value="LRR_At5g56370"/>
    <property type="match status" value="1"/>
</dbReference>
<dbReference type="AlphaFoldDB" id="A0A2P5E696"/>
<gene>
    <name evidence="2" type="ORF">TorRG33x02_231710</name>
</gene>
<dbReference type="Proteomes" id="UP000237000">
    <property type="component" value="Unassembled WGS sequence"/>
</dbReference>
<proteinExistence type="predicted"/>
<keyword evidence="3" id="KW-1185">Reference proteome</keyword>
<dbReference type="SMART" id="SM00579">
    <property type="entry name" value="FBD"/>
    <property type="match status" value="1"/>
</dbReference>
<evidence type="ECO:0000259" key="1">
    <source>
        <dbReference type="SMART" id="SM00579"/>
    </source>
</evidence>
<evidence type="ECO:0000313" key="3">
    <source>
        <dbReference type="Proteomes" id="UP000237000"/>
    </source>
</evidence>
<feature type="domain" description="FBD" evidence="1">
    <location>
        <begin position="344"/>
        <end position="412"/>
    </location>
</feature>
<dbReference type="EMBL" id="JXTC01000226">
    <property type="protein sequence ID" value="PON81053.1"/>
    <property type="molecule type" value="Genomic_DNA"/>
</dbReference>
<protein>
    <submittedName>
        <fullName evidence="2">F-box domain containing protein</fullName>
    </submittedName>
</protein>
<dbReference type="STRING" id="63057.A0A2P5E696"/>
<dbReference type="InterPro" id="IPR036047">
    <property type="entry name" value="F-box-like_dom_sf"/>
</dbReference>
<organism evidence="2 3">
    <name type="scientific">Trema orientale</name>
    <name type="common">Charcoal tree</name>
    <name type="synonym">Celtis orientalis</name>
    <dbReference type="NCBI Taxonomy" id="63057"/>
    <lineage>
        <taxon>Eukaryota</taxon>
        <taxon>Viridiplantae</taxon>
        <taxon>Streptophyta</taxon>
        <taxon>Embryophyta</taxon>
        <taxon>Tracheophyta</taxon>
        <taxon>Spermatophyta</taxon>
        <taxon>Magnoliopsida</taxon>
        <taxon>eudicotyledons</taxon>
        <taxon>Gunneridae</taxon>
        <taxon>Pentapetalae</taxon>
        <taxon>rosids</taxon>
        <taxon>fabids</taxon>
        <taxon>Rosales</taxon>
        <taxon>Cannabaceae</taxon>
        <taxon>Trema</taxon>
    </lineage>
</organism>
<reference evidence="3" key="1">
    <citation type="submission" date="2016-06" db="EMBL/GenBank/DDBJ databases">
        <title>Parallel loss of symbiosis genes in relatives of nitrogen-fixing non-legume Parasponia.</title>
        <authorList>
            <person name="Van Velzen R."/>
            <person name="Holmer R."/>
            <person name="Bu F."/>
            <person name="Rutten L."/>
            <person name="Van Zeijl A."/>
            <person name="Liu W."/>
            <person name="Santuari L."/>
            <person name="Cao Q."/>
            <person name="Sharma T."/>
            <person name="Shen D."/>
            <person name="Roswanjaya Y."/>
            <person name="Wardhani T."/>
            <person name="Kalhor M.S."/>
            <person name="Jansen J."/>
            <person name="Van den Hoogen J."/>
            <person name="Gungor B."/>
            <person name="Hartog M."/>
            <person name="Hontelez J."/>
            <person name="Verver J."/>
            <person name="Yang W.-C."/>
            <person name="Schijlen E."/>
            <person name="Repin R."/>
            <person name="Schilthuizen M."/>
            <person name="Schranz E."/>
            <person name="Heidstra R."/>
            <person name="Miyata K."/>
            <person name="Fedorova E."/>
            <person name="Kohlen W."/>
            <person name="Bisseling T."/>
            <person name="Smit S."/>
            <person name="Geurts R."/>
        </authorList>
    </citation>
    <scope>NUCLEOTIDE SEQUENCE [LARGE SCALE GENOMIC DNA]</scope>
    <source>
        <strain evidence="3">cv. RG33-2</strain>
    </source>
</reference>
<dbReference type="PANTHER" id="PTHR34223:SF51">
    <property type="entry name" value="OS06G0556300 PROTEIN"/>
    <property type="match status" value="1"/>
</dbReference>
<dbReference type="InterPro" id="IPR006566">
    <property type="entry name" value="FBD"/>
</dbReference>
<dbReference type="InterPro" id="IPR001810">
    <property type="entry name" value="F-box_dom"/>
</dbReference>
<name>A0A2P5E696_TREOI</name>
<dbReference type="OrthoDB" id="594804at2759"/>
<dbReference type="PANTHER" id="PTHR34223">
    <property type="entry name" value="OS11G0201299 PROTEIN"/>
    <property type="match status" value="1"/>
</dbReference>
<comment type="caution">
    <text evidence="2">The sequence shown here is derived from an EMBL/GenBank/DDBJ whole genome shotgun (WGS) entry which is preliminary data.</text>
</comment>
<sequence>MSKSLKTGLDKFTSLPEDVANDKVLARLSMEDISRLSVVSRRCRQLCISTPFLNVDVTPYLNNAAKRTRLMNYVDRLFSLRRGMAIHRFTVCWSLDQSGLNNGSEEEEYRVISWLHNALMCNVKKLVLVLRPKTGSILRACDFALPPSLLCSASLTLLGIYGINKLPSFSSIGFSSLTVLKLCTVRLDESFSDWVSTRCKFLQTLYLQSIKETKSIVINSSCITELYISSMDRELCHIQVSAGILKTMILWWLFDARNDRRLQLSVPQLQMFVWRGNILRLPLTENLASLKSGANIFLASASTLTSRNIVHVFYDLRRFNSSILFIKNLRDYESTKYCNGQNGKTLAQNLKFVTIELISQAKNELEMVKYLLKNAEYLQRMTILYAPPLGSDVVGEIRGHEKASKAAVVKFHPM</sequence>
<evidence type="ECO:0000313" key="2">
    <source>
        <dbReference type="EMBL" id="PON81053.1"/>
    </source>
</evidence>
<accession>A0A2P5E696</accession>
<dbReference type="Pfam" id="PF08387">
    <property type="entry name" value="FBD"/>
    <property type="match status" value="1"/>
</dbReference>
<dbReference type="Pfam" id="PF00646">
    <property type="entry name" value="F-box"/>
    <property type="match status" value="1"/>
</dbReference>
<dbReference type="InterPro" id="IPR055411">
    <property type="entry name" value="LRR_FXL15/At3g58940/PEG3-like"/>
</dbReference>